<name>A0A3T0N8A1_9RHOB</name>
<keyword evidence="2" id="KW-0808">Transferase</keyword>
<dbReference type="CDD" id="cd01918">
    <property type="entry name" value="HprK_C"/>
    <property type="match status" value="1"/>
</dbReference>
<gene>
    <name evidence="2" type="ORF">EBB79_01145</name>
</gene>
<evidence type="ECO:0000313" key="2">
    <source>
        <dbReference type="EMBL" id="AZV80248.1"/>
    </source>
</evidence>
<dbReference type="SUPFAM" id="SSF53795">
    <property type="entry name" value="PEP carboxykinase-like"/>
    <property type="match status" value="1"/>
</dbReference>
<protein>
    <submittedName>
        <fullName evidence="2">Serine kinase</fullName>
    </submittedName>
</protein>
<dbReference type="AlphaFoldDB" id="A0A3T0N8A1"/>
<dbReference type="Gene3D" id="3.40.50.300">
    <property type="entry name" value="P-loop containing nucleotide triphosphate hydrolases"/>
    <property type="match status" value="1"/>
</dbReference>
<dbReference type="EMBL" id="CP033219">
    <property type="protein sequence ID" value="AZV80248.1"/>
    <property type="molecule type" value="Genomic_DNA"/>
</dbReference>
<dbReference type="InterPro" id="IPR011104">
    <property type="entry name" value="Hpr_kin/Pase_C"/>
</dbReference>
<proteinExistence type="predicted"/>
<dbReference type="InterPro" id="IPR027417">
    <property type="entry name" value="P-loop_NTPase"/>
</dbReference>
<dbReference type="Pfam" id="PF07475">
    <property type="entry name" value="Hpr_kinase_C"/>
    <property type="match status" value="1"/>
</dbReference>
<dbReference type="KEGG" id="sedi:EBB79_01145"/>
<feature type="domain" description="HPr kinase/phosphorylase C-terminal" evidence="1">
    <location>
        <begin position="3"/>
        <end position="76"/>
    </location>
</feature>
<keyword evidence="3" id="KW-1185">Reference proteome</keyword>
<organism evidence="2 3">
    <name type="scientific">Parasedimentitalea marina</name>
    <dbReference type="NCBI Taxonomy" id="2483033"/>
    <lineage>
        <taxon>Bacteria</taxon>
        <taxon>Pseudomonadati</taxon>
        <taxon>Pseudomonadota</taxon>
        <taxon>Alphaproteobacteria</taxon>
        <taxon>Rhodobacterales</taxon>
        <taxon>Paracoccaceae</taxon>
        <taxon>Parasedimentitalea</taxon>
    </lineage>
</organism>
<accession>A0A3T0N8A1</accession>
<keyword evidence="2" id="KW-0418">Kinase</keyword>
<sequence>MCLHASCVTLDGNGLLILGGSGSGKSTLALSLMALGAVLIADDRVLLSHEQGDLIARSPTQISGLIEARGLGILRADQCDQTTVGTVIDMDRPEVERLPPVRTIALLGQTVTLLHRPDIAHLAPTLLQYLKRGRQDPDAET</sequence>
<evidence type="ECO:0000313" key="3">
    <source>
        <dbReference type="Proteomes" id="UP000283063"/>
    </source>
</evidence>
<dbReference type="GO" id="GO:0006109">
    <property type="term" value="P:regulation of carbohydrate metabolic process"/>
    <property type="evidence" value="ECO:0007669"/>
    <property type="project" value="InterPro"/>
</dbReference>
<reference evidence="2 3" key="1">
    <citation type="submission" date="2018-10" db="EMBL/GenBank/DDBJ databases">
        <title>Parasedimentitalea marina sp. nov., a psychrophilic bacterium isolated from deep seawater of the New Britain Trench.</title>
        <authorList>
            <person name="Cao J."/>
        </authorList>
    </citation>
    <scope>NUCLEOTIDE SEQUENCE [LARGE SCALE GENOMIC DNA]</scope>
    <source>
        <strain evidence="2 3">W43</strain>
    </source>
</reference>
<dbReference type="GO" id="GO:0005524">
    <property type="term" value="F:ATP binding"/>
    <property type="evidence" value="ECO:0007669"/>
    <property type="project" value="InterPro"/>
</dbReference>
<dbReference type="Proteomes" id="UP000283063">
    <property type="component" value="Chromosome"/>
</dbReference>
<dbReference type="GO" id="GO:0000155">
    <property type="term" value="F:phosphorelay sensor kinase activity"/>
    <property type="evidence" value="ECO:0007669"/>
    <property type="project" value="InterPro"/>
</dbReference>
<evidence type="ECO:0000259" key="1">
    <source>
        <dbReference type="Pfam" id="PF07475"/>
    </source>
</evidence>
<dbReference type="OrthoDB" id="8326226at2"/>